<evidence type="ECO:0000256" key="4">
    <source>
        <dbReference type="SAM" id="MobiDB-lite"/>
    </source>
</evidence>
<feature type="domain" description="Nucleoporin Nup120/160 beta-propeller" evidence="5">
    <location>
        <begin position="262"/>
        <end position="732"/>
    </location>
</feature>
<evidence type="ECO:0008006" key="10">
    <source>
        <dbReference type="Google" id="ProtNLM"/>
    </source>
</evidence>
<dbReference type="GO" id="GO:0005643">
    <property type="term" value="C:nuclear pore"/>
    <property type="evidence" value="ECO:0007669"/>
    <property type="project" value="UniProtKB-ARBA"/>
</dbReference>
<dbReference type="PANTHER" id="PTHR21286:SF0">
    <property type="entry name" value="NUCLEAR PORE COMPLEX PROTEIN NUP160"/>
    <property type="match status" value="1"/>
</dbReference>
<evidence type="ECO:0000256" key="3">
    <source>
        <dbReference type="ARBA" id="ARBA00023242"/>
    </source>
</evidence>
<evidence type="ECO:0000259" key="6">
    <source>
        <dbReference type="Pfam" id="PF23347"/>
    </source>
</evidence>
<dbReference type="GO" id="GO:0017056">
    <property type="term" value="F:structural constituent of nuclear pore"/>
    <property type="evidence" value="ECO:0007669"/>
    <property type="project" value="TreeGrafter"/>
</dbReference>
<feature type="domain" description="NUP160 C-terminal TPR" evidence="6">
    <location>
        <begin position="1366"/>
        <end position="1589"/>
    </location>
</feature>
<evidence type="ECO:0000256" key="1">
    <source>
        <dbReference type="ARBA" id="ARBA00004123"/>
    </source>
</evidence>
<accession>A0A4T0ICV0</accession>
<dbReference type="Proteomes" id="UP000306954">
    <property type="component" value="Unassembled WGS sequence"/>
</dbReference>
<comment type="subcellular location">
    <subcellularLocation>
        <location evidence="1">Nucleus</location>
    </subcellularLocation>
</comment>
<dbReference type="PANTHER" id="PTHR21286">
    <property type="entry name" value="NUCLEAR PORE COMPLEX PROTEIN NUP160"/>
    <property type="match status" value="1"/>
</dbReference>
<evidence type="ECO:0000259" key="5">
    <source>
        <dbReference type="Pfam" id="PF11715"/>
    </source>
</evidence>
<keyword evidence="3" id="KW-0539">Nucleus</keyword>
<feature type="region of interest" description="Disordered" evidence="4">
    <location>
        <begin position="38"/>
        <end position="152"/>
    </location>
</feature>
<dbReference type="InterPro" id="IPR056536">
    <property type="entry name" value="TPR_NUP160_C"/>
</dbReference>
<feature type="compositionally biased region" description="Low complexity" evidence="4">
    <location>
        <begin position="116"/>
        <end position="152"/>
    </location>
</feature>
<organism evidence="8 9">
    <name type="scientific">Wallemia ichthyophaga</name>
    <dbReference type="NCBI Taxonomy" id="245174"/>
    <lineage>
        <taxon>Eukaryota</taxon>
        <taxon>Fungi</taxon>
        <taxon>Dikarya</taxon>
        <taxon>Basidiomycota</taxon>
        <taxon>Wallemiomycotina</taxon>
        <taxon>Wallemiomycetes</taxon>
        <taxon>Wallemiales</taxon>
        <taxon>Wallemiaceae</taxon>
        <taxon>Wallemia</taxon>
    </lineage>
</organism>
<feature type="domain" description="NUP160 middle TPR" evidence="7">
    <location>
        <begin position="1053"/>
        <end position="1319"/>
    </location>
</feature>
<gene>
    <name evidence="8" type="ORF">E3P90_00598</name>
</gene>
<feature type="compositionally biased region" description="Pro residues" evidence="4">
    <location>
        <begin position="69"/>
        <end position="78"/>
    </location>
</feature>
<dbReference type="InterPro" id="IPR059141">
    <property type="entry name" value="Beta-prop_Nup120_160"/>
</dbReference>
<dbReference type="InterPro" id="IPR021717">
    <property type="entry name" value="Nucleoporin_Nup160"/>
</dbReference>
<comment type="caution">
    <text evidence="8">The sequence shown here is derived from an EMBL/GenBank/DDBJ whole genome shotgun (WGS) entry which is preliminary data.</text>
</comment>
<evidence type="ECO:0000313" key="8">
    <source>
        <dbReference type="EMBL" id="TIB16060.1"/>
    </source>
</evidence>
<evidence type="ECO:0000256" key="2">
    <source>
        <dbReference type="ARBA" id="ARBA00022448"/>
    </source>
</evidence>
<dbReference type="Pfam" id="PF11715">
    <property type="entry name" value="Beta-prop_Nup120_160"/>
    <property type="match status" value="1"/>
</dbReference>
<sequence length="1615" mass="180261">MSADGRPLPEGWIEDFDPQYQRNFWVDVRKEPPVSIWHHPLDDAEYSNKSFAPPPGPPPGASPYEEKPPVPQSQPSPQPRGSSPYIPQKESKSSKIKSFLGLGSSSRPQGYGQGGYMQQQPMQQPMYPQQQSYPQQQPYMQPQQQPYMQPQQPMYVQQQRPSKRMGGGGGGMGSMLPMAGGLGAGMLGGAFLAHEFDESQQDAYEDGYDDGGGGDFDDGGVEYALPLSTQNDLDLNYPEDEQSNFAISIPHPIHDHHLLIAPSLSINLHSPAIPTIGLFYDDEAESVHLLLVTQSSALLRLSVPLFVLNSPSSENLPDGWATEYILNSVESDSSQISTVNPVDLNSVLLGLVDGTLVLCEQPRGDRTLLGMGLVSYYETQWSESQMRHSSILSSVKSFLPNPFSSYANSAIGPPTQIISVSSHITENSAFAFTLSRDRKLRVWSLIHRSCIRTIALGDQYDFIPGDPRKLLTTYSTDIDDDDGIGFISVHLPDYATPGFYIYSFEINRNAGLGELNLIAERTSEPGLELHDMCIINHGQPKLWALYEKSGIPLIKHTLLNELTTDMPSQITPASWEVVTQAPITPLDPAAFSDYVLSAAAGTSIPDIFLDVIFTPGAFSPLTISRAIVEYTSLIINEIAPENRPEKLLDPPVYDNLAQHSADVVGCHIQLEYDAASGVPRTEEHQQKVKFEWLRFASLVGETHGRAQLPLHLAIHAQQPQQILVIQSEAISAPVIEDQCQTIRRITDPNVSSDAVRDFLELEESTVEKFCSEELVSRESRESVLRVFMLARSLIQLISLDKLRNIQDDILYMATNHLNDSPEALLRDLWKNVTQDATVDPNTKTLLQSAKETVTSNVDAFLVALDSAIEILTDVGYTFDESTTNKSTLTDDLSKTLVSSTLINQLKDRYTLSRDLMILVLFVDSCDLLGSDPESAMNRTLNVFHRSALLRWIALRGVSEEPNYPNEEGNKADDGLTNQFGAMYVANVSSLEHYPKLPASSLIHAILRTPSYALISGVSLFEDDSAATYLPTPRAITHAANYFLKHIHLLIDANFVECNAADTKFGKMLFDCGWHNLVNDYVQFWPGSAGMSYIDALAKVENCEFEQAKGEFEVAASGMMSNDETLKAVLPKGVDSLAKFYEHVTVTFEAAQFDEYISHFAQYALDEVIQGDEEGVDSSALWNKLFRSQASVGKYEESYTTLMAIPYVDIQHECLRYLVSAMCETGDVARLVQFPFTSLQPELERTLSFKARNSDALDRPNYYQILYSYYIFRGNFRDAGAIMYQHGRRLAEIPCRPGEFGELATLQARAYLSAVNALSLVNPKNAWVVLPVTPESVSNIRKRRRLTTHIPESEFNNESKTLEIVRIEDIRHDYTLVLARLQLAQEFPELTHANLSMAPEDIVALFTQRGLFSVAIATARTLDVDMTGIFTNLSSRCLQLSKLGEYADESDVGEWILLDESASSWHGSVAERAWNYLRGSLEKHDKLERTHGKYRVAILEHLFEVDRSFDGVPSWLLSMFVSHLAPELIRIYFKFDLLNDALNTCVRVLEQANSKLKFSSSAHGQWLPYTIIDQVVTAVKESGDEIKYGDKVTYIKQLYEERTKTLNNQNIMTNGI</sequence>
<dbReference type="InterPro" id="IPR056535">
    <property type="entry name" value="TPR_NUP160_M"/>
</dbReference>
<proteinExistence type="predicted"/>
<evidence type="ECO:0000313" key="9">
    <source>
        <dbReference type="Proteomes" id="UP000306954"/>
    </source>
</evidence>
<dbReference type="Pfam" id="PF23354">
    <property type="entry name" value="TPR_NUP160_120_M"/>
    <property type="match status" value="1"/>
</dbReference>
<protein>
    <recommendedName>
        <fullName evidence="10">Nucleoporin</fullName>
    </recommendedName>
</protein>
<dbReference type="Pfam" id="PF23347">
    <property type="entry name" value="TPR_Nup160_C"/>
    <property type="match status" value="1"/>
</dbReference>
<keyword evidence="2" id="KW-0813">Transport</keyword>
<name>A0A4T0ICV0_WALIC</name>
<dbReference type="EMBL" id="SPOF01000005">
    <property type="protein sequence ID" value="TIB16060.1"/>
    <property type="molecule type" value="Genomic_DNA"/>
</dbReference>
<feature type="compositionally biased region" description="Pro residues" evidence="4">
    <location>
        <begin position="52"/>
        <end position="61"/>
    </location>
</feature>
<reference evidence="8 9" key="1">
    <citation type="submission" date="2019-03" db="EMBL/GenBank/DDBJ databases">
        <title>Sequencing 23 genomes of Wallemia ichthyophaga.</title>
        <authorList>
            <person name="Gostincar C."/>
        </authorList>
    </citation>
    <scope>NUCLEOTIDE SEQUENCE [LARGE SCALE GENOMIC DNA]</scope>
    <source>
        <strain evidence="8 9">EXF-8621</strain>
    </source>
</reference>
<evidence type="ECO:0000259" key="7">
    <source>
        <dbReference type="Pfam" id="PF23354"/>
    </source>
</evidence>